<dbReference type="KEGG" id="vg:55814470"/>
<evidence type="ECO:0000259" key="2">
    <source>
        <dbReference type="Pfam" id="PF10145"/>
    </source>
</evidence>
<dbReference type="GeneID" id="55814470"/>
<accession>A0A649VM34</accession>
<dbReference type="NCBIfam" id="TIGR01760">
    <property type="entry name" value="tape_meas_TP901"/>
    <property type="match status" value="1"/>
</dbReference>
<name>A0A649VM34_9CAUD</name>
<feature type="domain" description="Phage tail tape measure protein" evidence="2">
    <location>
        <begin position="102"/>
        <end position="285"/>
    </location>
</feature>
<sequence length="1110" mass="115080">MSFLPPVVMEIRAHAGQAFAEMKKVSGESEAMAMKSSTHVEGMNRSWNRLAAMGKVAATATLAAGAIIAGVTLHMAAEFEKSTTLLQTAGGETKANLGMVRDGILDIAEATGTGAENLSEGMYILEKAGYRGADGLHVLKMAAEGAKAENVDLATMTGALTDVMLNYHAEAKDAASYTNQLVVASGRAKTTMEEFSGAMGSLVPVGAKANLSFAELGGALATITQHGVSARQGAQNLAHAIQSLQNPAGPAIREMQAMGLSVQDVSMKLGERGLTGTLGMLTDAITSHMGPDGRVIQDSMNQSKTAAKDLDIMMGKMPENLRATAKGFLEGSVSQKSFTKTMQASGAEGSAMAKQFMALSQTSKGFNDLLKSGRPEAATYTAELSKMMGGQDGLRVALMLTGHNMEGFKNNVEAVTEAAKHGGDEVESWADTQNTLAVQLDQTKGMMEKLGIEIGTALIPRAKEALSGFRDLVHGFQAGDPVLLGIAGTIGGALVLAIGAYITNLTIAAVQTTVATTKMVVGWTAARVAQIATTTQLVAGSIVSGQALSKLTASLSTTYGKFRAGAAAVATLGFALTKFSETKADVSAEQISNALGGLATAADRVDIDQIFKQWDTGFFSAAPADVDSLTSAVHRLANKDDYDRFGQNFDGITKALGLSEAGITKLEDRFKDLGNSLGQMASGGKTEQAAAAFNKITKEFEANGKGAKDALAAMPGYRDELIKIADAAGIAHVSEDDLAKMAGGTIPEAMQKAMAASGGLGGATKSAAQKTEDLQKSLDDAGVSAEGTAEKLDKVVDGMVATGLASLSSRDATVNFSEKLREVAKTAAEVTAANGQMGAVLNQNGTDFDLTTEAGGKAAKAMGETMRAGLDVAKAFSGDVTKSQQDVTKSLWDTYNGMVTTAKGFGMGEDKARDLAAATLGIPKDVKIDTWIDEYAKKKAQEIKGAVDDIPAYKRITIEITEHGRAQLDAAQNGGPGGFTGGAVSDIMGMYTGGVVPGTPPKKPSVDNILAMVGGKPLKVRSGEYITNEPATKRNLPWLKAINSGANMDDLFAAAQSAPAAAYAGVAMPSQAGQGGPVTVNHNKFYLTTQTNASARDIAAELGWEIRQKS</sequence>
<keyword evidence="1" id="KW-1188">Viral release from host cell</keyword>
<dbReference type="RefSeq" id="YP_009885096.1">
    <property type="nucleotide sequence ID" value="NC_049478.1"/>
</dbReference>
<dbReference type="GO" id="GO:0098003">
    <property type="term" value="P:viral tail assembly"/>
    <property type="evidence" value="ECO:0007669"/>
    <property type="project" value="UniProtKB-KW"/>
</dbReference>
<evidence type="ECO:0000313" key="3">
    <source>
        <dbReference type="EMBL" id="QGJ93466.1"/>
    </source>
</evidence>
<dbReference type="EMBL" id="MN586027">
    <property type="protein sequence ID" value="QGJ93466.1"/>
    <property type="molecule type" value="Genomic_DNA"/>
</dbReference>
<protein>
    <submittedName>
        <fullName evidence="3">Tapemeasure protein</fullName>
    </submittedName>
</protein>
<proteinExistence type="predicted"/>
<organism evidence="3 4">
    <name type="scientific">Arthrobacter phage Mufasa8</name>
    <dbReference type="NCBI Taxonomy" id="2656526"/>
    <lineage>
        <taxon>Viruses</taxon>
        <taxon>Duplodnaviria</taxon>
        <taxon>Heunggongvirae</taxon>
        <taxon>Uroviricota</taxon>
        <taxon>Caudoviricetes</taxon>
        <taxon>Mufasoctovirus</taxon>
        <taxon>Mufasoctovirus mufasa8</taxon>
    </lineage>
</organism>
<gene>
    <name evidence="3" type="primary">16</name>
    <name evidence="3" type="ORF">SEA_MUFASA8_16</name>
</gene>
<dbReference type="Proteomes" id="UP000427282">
    <property type="component" value="Segment"/>
</dbReference>
<reference evidence="3 4" key="1">
    <citation type="submission" date="2019-10" db="EMBL/GenBank/DDBJ databases">
        <authorList>
            <person name="Garlena R.A."/>
            <person name="Russell D.A."/>
            <person name="Pope W.H."/>
            <person name="Jacobs-Sera D."/>
            <person name="Hatfull G.F."/>
        </authorList>
    </citation>
    <scope>NUCLEOTIDE SEQUENCE [LARGE SCALE GENOMIC DNA]</scope>
</reference>
<dbReference type="Pfam" id="PF10145">
    <property type="entry name" value="PhageMin_Tail"/>
    <property type="match status" value="1"/>
</dbReference>
<evidence type="ECO:0000256" key="1">
    <source>
        <dbReference type="ARBA" id="ARBA00022465"/>
    </source>
</evidence>
<keyword evidence="1" id="KW-1245">Viral tail assembly</keyword>
<keyword evidence="4" id="KW-1185">Reference proteome</keyword>
<evidence type="ECO:0000313" key="4">
    <source>
        <dbReference type="Proteomes" id="UP000427282"/>
    </source>
</evidence>
<dbReference type="InterPro" id="IPR010090">
    <property type="entry name" value="Phage_tape_meas"/>
</dbReference>